<organism evidence="4 5">
    <name type="scientific">Alteromonas portus</name>
    <dbReference type="NCBI Taxonomy" id="2565549"/>
    <lineage>
        <taxon>Bacteria</taxon>
        <taxon>Pseudomonadati</taxon>
        <taxon>Pseudomonadota</taxon>
        <taxon>Gammaproteobacteria</taxon>
        <taxon>Alteromonadales</taxon>
        <taxon>Alteromonadaceae</taxon>
        <taxon>Alteromonas/Salinimonas group</taxon>
        <taxon>Alteromonas</taxon>
    </lineage>
</organism>
<dbReference type="Pfam" id="PF14559">
    <property type="entry name" value="TPR_19"/>
    <property type="match status" value="1"/>
</dbReference>
<evidence type="ECO:0000313" key="4">
    <source>
        <dbReference type="EMBL" id="TKB03521.1"/>
    </source>
</evidence>
<keyword evidence="1" id="KW-0677">Repeat</keyword>
<dbReference type="Proteomes" id="UP000305471">
    <property type="component" value="Unassembled WGS sequence"/>
</dbReference>
<dbReference type="SMART" id="SM00028">
    <property type="entry name" value="TPR"/>
    <property type="match status" value="6"/>
</dbReference>
<feature type="repeat" description="TPR" evidence="3">
    <location>
        <begin position="195"/>
        <end position="228"/>
    </location>
</feature>
<proteinExistence type="predicted"/>
<dbReference type="InterPro" id="IPR019734">
    <property type="entry name" value="TPR_rpt"/>
</dbReference>
<dbReference type="AlphaFoldDB" id="A0A4U0ZBG5"/>
<dbReference type="PANTHER" id="PTHR45586:SF1">
    <property type="entry name" value="LIPOPOLYSACCHARIDE ASSEMBLY PROTEIN B"/>
    <property type="match status" value="1"/>
</dbReference>
<dbReference type="InterPro" id="IPR014266">
    <property type="entry name" value="PEP-CTERM_TPR_PrsT"/>
</dbReference>
<feature type="repeat" description="TPR" evidence="3">
    <location>
        <begin position="837"/>
        <end position="870"/>
    </location>
</feature>
<dbReference type="PROSITE" id="PS50005">
    <property type="entry name" value="TPR"/>
    <property type="match status" value="2"/>
</dbReference>
<evidence type="ECO:0000313" key="5">
    <source>
        <dbReference type="Proteomes" id="UP000305471"/>
    </source>
</evidence>
<reference evidence="4 5" key="1">
    <citation type="submission" date="2019-04" db="EMBL/GenBank/DDBJ databases">
        <title>Alteromonas portus sp. nov., an alginate lyase-excreting marine bacterium.</title>
        <authorList>
            <person name="Huang H."/>
            <person name="Mo K."/>
            <person name="Bao S."/>
        </authorList>
    </citation>
    <scope>NUCLEOTIDE SEQUENCE [LARGE SCALE GENOMIC DNA]</scope>
    <source>
        <strain evidence="4 5">HB161718</strain>
    </source>
</reference>
<name>A0A4U0ZBG5_9ALTE</name>
<accession>A0A4U0ZBG5</accession>
<dbReference type="Pfam" id="PF12895">
    <property type="entry name" value="ANAPC3"/>
    <property type="match status" value="1"/>
</dbReference>
<dbReference type="EMBL" id="SWCO01000005">
    <property type="protein sequence ID" value="TKB03521.1"/>
    <property type="molecule type" value="Genomic_DNA"/>
</dbReference>
<gene>
    <name evidence="4" type="primary">prsT</name>
    <name evidence="4" type="ORF">E5672_10820</name>
</gene>
<dbReference type="SUPFAM" id="SSF48452">
    <property type="entry name" value="TPR-like"/>
    <property type="match status" value="4"/>
</dbReference>
<dbReference type="NCBIfam" id="TIGR02917">
    <property type="entry name" value="PEP_TPR_lipo"/>
    <property type="match status" value="1"/>
</dbReference>
<dbReference type="InterPro" id="IPR051012">
    <property type="entry name" value="CellSynth/LPSAsmb/PSIAsmb"/>
</dbReference>
<dbReference type="InterPro" id="IPR011990">
    <property type="entry name" value="TPR-like_helical_dom_sf"/>
</dbReference>
<evidence type="ECO:0000256" key="3">
    <source>
        <dbReference type="PROSITE-ProRule" id="PRU00339"/>
    </source>
</evidence>
<keyword evidence="5" id="KW-1185">Reference proteome</keyword>
<dbReference type="PANTHER" id="PTHR45586">
    <property type="entry name" value="TPR REPEAT-CONTAINING PROTEIN PA4667"/>
    <property type="match status" value="1"/>
</dbReference>
<evidence type="ECO:0000256" key="1">
    <source>
        <dbReference type="ARBA" id="ARBA00022737"/>
    </source>
</evidence>
<sequence length="887" mass="99999">MKMNKLLIFFVCLAINAGCSKQTPQNLLDDAEKSLESDDFRTAEIKLKNLVKDNPDSLEGRKLLANVYLQSGQYANARKELEFILSKEKNNNKVIELLYRVLYFQEDYEGIIEKSETLPDASNALITQIYVYRSIAFSALENPIKAKRALEQAEIFADAADYTSFGKAYLLSEQGAYANAQILLEDLLSTNANFYEARLLQGQLYAKEGDYENAVKSFEQFNKDQPSNNKGKLLLADSYTKIAQFEQANPLINQILSSFPNHHYTNILKGIVLFNEDKFESTIRHMDIALISEPDDVIAKLYAGVAAYNLGKNEQAFEYLLPVSKSVAATHPVNKILSDIKINLGYTSDALKDMGNYSFIDDKDKQLLFKLSADLVNKGMTDEAKGLLKKIKVNNLNDAGSLAKIGILKLSLDDASGISDLEKSLSIDDETITRFALIEGYINTDQLSLAKGQVDDWLLKSPDNLQALNTAATVYLKLGDLKKVEEIHAKALSLDSLNLYSINFYTKKAIEKKNFDRAIELQKKLAKSTKATGTTLFNYFLLEKEQGEIESALSLYRKKIKESPENFEYITSYAQALLSEGKSQELIDTFELVKSRRHAPDKFWQLWAEAFLINGDELQALGVYQDWRNTTPTNIKPWLFPVMLFDKTGKFDKALRETEKALIRFPTSTQFQLLRAHYLILNKQIKESQRAVELLSEESKNTPEYKSIIGHIAYAKGDFPSAIKALTDYYNTSYSSRTASIIYSANVNNNTPGQGVKFLEEHLEIRPDDATIRLTLASIFSKFDVTKSIMHYRVLANSEPNNFIILNNLSWQLIKQERFKEALEYGERAFAIAPESATVLDTYGYALLKSGNVEQAAVILNKAFEIAPDNEQILKHLNEANTAKSAG</sequence>
<protein>
    <submittedName>
        <fullName evidence="4">PEP-CTERM system TPR-repeat protein PrsT</fullName>
    </submittedName>
</protein>
<keyword evidence="2 3" id="KW-0802">TPR repeat</keyword>
<dbReference type="Gene3D" id="1.25.40.10">
    <property type="entry name" value="Tetratricopeptide repeat domain"/>
    <property type="match status" value="4"/>
</dbReference>
<comment type="caution">
    <text evidence="4">The sequence shown here is derived from an EMBL/GenBank/DDBJ whole genome shotgun (WGS) entry which is preliminary data.</text>
</comment>
<evidence type="ECO:0000256" key="2">
    <source>
        <dbReference type="ARBA" id="ARBA00022803"/>
    </source>
</evidence>